<gene>
    <name evidence="1" type="ORF">GCM10011383_24080</name>
</gene>
<dbReference type="EMBL" id="BMHT01000004">
    <property type="protein sequence ID" value="GGF12035.1"/>
    <property type="molecule type" value="Genomic_DNA"/>
</dbReference>
<proteinExistence type="predicted"/>
<name>A0ABQ1U7G7_9BACT</name>
<sequence length="233" mass="26161">MRIGQLNAPVHRGARLLPLLLCLGLVAKGQNLASSNPLVIKAVPQYLVVSGYWVELEQQRSHHPQQSFTLTPQLYLGPAGQPNRAPYYYYWSPEGQRENEKVRGFGLQGQHRFYLKASKTTYPTGWYVSYGPHFQVFQMVYHTRAWQERTDSDGLVYSEYGLVKHTSTINRYGGSVQVGYQAPLLPGRVSLDLYAGVGLRQSYGGAAYRVGTSDYGHRGWYFPGGVKVGLALR</sequence>
<protein>
    <recommendedName>
        <fullName evidence="3">DUF3575 domain-containing protein</fullName>
    </recommendedName>
</protein>
<evidence type="ECO:0008006" key="3">
    <source>
        <dbReference type="Google" id="ProtNLM"/>
    </source>
</evidence>
<keyword evidence="2" id="KW-1185">Reference proteome</keyword>
<accession>A0ABQ1U7G7</accession>
<evidence type="ECO:0000313" key="1">
    <source>
        <dbReference type="EMBL" id="GGF12035.1"/>
    </source>
</evidence>
<evidence type="ECO:0000313" key="2">
    <source>
        <dbReference type="Proteomes" id="UP000632273"/>
    </source>
</evidence>
<dbReference type="RefSeq" id="WP_188814256.1">
    <property type="nucleotide sequence ID" value="NZ_BMHT01000004.1"/>
</dbReference>
<comment type="caution">
    <text evidence="1">The sequence shown here is derived from an EMBL/GenBank/DDBJ whole genome shotgun (WGS) entry which is preliminary data.</text>
</comment>
<dbReference type="Proteomes" id="UP000632273">
    <property type="component" value="Unassembled WGS sequence"/>
</dbReference>
<reference evidence="2" key="1">
    <citation type="journal article" date="2019" name="Int. J. Syst. Evol. Microbiol.">
        <title>The Global Catalogue of Microorganisms (GCM) 10K type strain sequencing project: providing services to taxonomists for standard genome sequencing and annotation.</title>
        <authorList>
            <consortium name="The Broad Institute Genomics Platform"/>
            <consortium name="The Broad Institute Genome Sequencing Center for Infectious Disease"/>
            <person name="Wu L."/>
            <person name="Ma J."/>
        </authorList>
    </citation>
    <scope>NUCLEOTIDE SEQUENCE [LARGE SCALE GENOMIC DNA]</scope>
    <source>
        <strain evidence="2">CGMCC 1.15197</strain>
    </source>
</reference>
<organism evidence="1 2">
    <name type="scientific">Hymenobacter cavernae</name>
    <dbReference type="NCBI Taxonomy" id="2044852"/>
    <lineage>
        <taxon>Bacteria</taxon>
        <taxon>Pseudomonadati</taxon>
        <taxon>Bacteroidota</taxon>
        <taxon>Cytophagia</taxon>
        <taxon>Cytophagales</taxon>
        <taxon>Hymenobacteraceae</taxon>
        <taxon>Hymenobacter</taxon>
    </lineage>
</organism>